<name>A0ABD1NCY4_9FABA</name>
<comment type="caution">
    <text evidence="1">The sequence shown here is derived from an EMBL/GenBank/DDBJ whole genome shotgun (WGS) entry which is preliminary data.</text>
</comment>
<protein>
    <submittedName>
        <fullName evidence="1">Uncharacterized protein</fullName>
    </submittedName>
</protein>
<dbReference type="Proteomes" id="UP001603857">
    <property type="component" value="Unassembled WGS sequence"/>
</dbReference>
<organism evidence="1 2">
    <name type="scientific">Flemingia macrophylla</name>
    <dbReference type="NCBI Taxonomy" id="520843"/>
    <lineage>
        <taxon>Eukaryota</taxon>
        <taxon>Viridiplantae</taxon>
        <taxon>Streptophyta</taxon>
        <taxon>Embryophyta</taxon>
        <taxon>Tracheophyta</taxon>
        <taxon>Spermatophyta</taxon>
        <taxon>Magnoliopsida</taxon>
        <taxon>eudicotyledons</taxon>
        <taxon>Gunneridae</taxon>
        <taxon>Pentapetalae</taxon>
        <taxon>rosids</taxon>
        <taxon>fabids</taxon>
        <taxon>Fabales</taxon>
        <taxon>Fabaceae</taxon>
        <taxon>Papilionoideae</taxon>
        <taxon>50 kb inversion clade</taxon>
        <taxon>NPAAA clade</taxon>
        <taxon>indigoferoid/millettioid clade</taxon>
        <taxon>Phaseoleae</taxon>
        <taxon>Flemingia</taxon>
    </lineage>
</organism>
<sequence length="110" mass="12370">MWFPCLTRCPSRSEANTMGNAWFGFGKKRNTKAVVNPVVQGVTIKVRMTRAQLQDLTEKVDISNANSEFGRLIVQECAKGRFRAHVVASGSESPNMYSRLSPIQENTYEE</sequence>
<evidence type="ECO:0000313" key="2">
    <source>
        <dbReference type="Proteomes" id="UP001603857"/>
    </source>
</evidence>
<dbReference type="EMBL" id="JBGMDY010000002">
    <property type="protein sequence ID" value="KAL2345951.1"/>
    <property type="molecule type" value="Genomic_DNA"/>
</dbReference>
<dbReference type="AlphaFoldDB" id="A0ABD1NCY4"/>
<proteinExistence type="predicted"/>
<keyword evidence="2" id="KW-1185">Reference proteome</keyword>
<gene>
    <name evidence="1" type="ORF">Fmac_007236</name>
</gene>
<evidence type="ECO:0000313" key="1">
    <source>
        <dbReference type="EMBL" id="KAL2345951.1"/>
    </source>
</evidence>
<accession>A0ABD1NCY4</accession>
<reference evidence="1 2" key="1">
    <citation type="submission" date="2024-08" db="EMBL/GenBank/DDBJ databases">
        <title>Insights into the chromosomal genome structure of Flemingia macrophylla.</title>
        <authorList>
            <person name="Ding Y."/>
            <person name="Zhao Y."/>
            <person name="Bi W."/>
            <person name="Wu M."/>
            <person name="Zhao G."/>
            <person name="Gong Y."/>
            <person name="Li W."/>
            <person name="Zhang P."/>
        </authorList>
    </citation>
    <scope>NUCLEOTIDE SEQUENCE [LARGE SCALE GENOMIC DNA]</scope>
    <source>
        <strain evidence="1">DYQJB</strain>
        <tissue evidence="1">Leaf</tissue>
    </source>
</reference>